<dbReference type="PROSITE" id="PS51679">
    <property type="entry name" value="SAM_MT_C5"/>
    <property type="match status" value="1"/>
</dbReference>
<dbReference type="GO" id="GO:0032259">
    <property type="term" value="P:methylation"/>
    <property type="evidence" value="ECO:0007669"/>
    <property type="project" value="UniProtKB-KW"/>
</dbReference>
<evidence type="ECO:0000256" key="4">
    <source>
        <dbReference type="ARBA" id="ARBA00022691"/>
    </source>
</evidence>
<name>A0A2Z3GV19_9BACT</name>
<protein>
    <recommendedName>
        <fullName evidence="1">DNA (cytosine-5-)-methyltransferase</fullName>
        <ecNumber evidence="1">2.1.1.37</ecNumber>
    </recommendedName>
</protein>
<dbReference type="Proteomes" id="UP000245999">
    <property type="component" value="Chromosome"/>
</dbReference>
<dbReference type="KEGG" id="hnv:DDQ68_04455"/>
<comment type="catalytic activity">
    <reaction evidence="6">
        <text>a 2'-deoxycytidine in DNA + S-adenosyl-L-methionine = a 5-methyl-2'-deoxycytidine in DNA + S-adenosyl-L-homocysteine + H(+)</text>
        <dbReference type="Rhea" id="RHEA:13681"/>
        <dbReference type="Rhea" id="RHEA-COMP:11369"/>
        <dbReference type="Rhea" id="RHEA-COMP:11370"/>
        <dbReference type="ChEBI" id="CHEBI:15378"/>
        <dbReference type="ChEBI" id="CHEBI:57856"/>
        <dbReference type="ChEBI" id="CHEBI:59789"/>
        <dbReference type="ChEBI" id="CHEBI:85452"/>
        <dbReference type="ChEBI" id="CHEBI:85454"/>
        <dbReference type="EC" id="2.1.1.37"/>
    </reaction>
</comment>
<dbReference type="NCBIfam" id="TIGR00675">
    <property type="entry name" value="dcm"/>
    <property type="match status" value="1"/>
</dbReference>
<dbReference type="EC" id="2.1.1.37" evidence="1"/>
<dbReference type="InterPro" id="IPR050390">
    <property type="entry name" value="C5-Methyltransferase"/>
</dbReference>
<dbReference type="PANTHER" id="PTHR10629:SF52">
    <property type="entry name" value="DNA (CYTOSINE-5)-METHYLTRANSFERASE 1"/>
    <property type="match status" value="1"/>
</dbReference>
<dbReference type="InterPro" id="IPR029063">
    <property type="entry name" value="SAM-dependent_MTases_sf"/>
</dbReference>
<evidence type="ECO:0000313" key="9">
    <source>
        <dbReference type="EMBL" id="AWM35296.1"/>
    </source>
</evidence>
<dbReference type="Pfam" id="PF00145">
    <property type="entry name" value="DNA_methylase"/>
    <property type="match status" value="1"/>
</dbReference>
<dbReference type="REBASE" id="252665">
    <property type="entry name" value="M.Hni11535ORF4455P"/>
</dbReference>
<comment type="similarity">
    <text evidence="7 8">Belongs to the class I-like SAM-binding methyltransferase superfamily. C5-methyltransferase family.</text>
</comment>
<reference evidence="10" key="1">
    <citation type="submission" date="2018-04" db="EMBL/GenBank/DDBJ databases">
        <title>Complete genome of Antarctic heterotrophic bacterium Hymenobacter nivis.</title>
        <authorList>
            <person name="Terashima M."/>
        </authorList>
    </citation>
    <scope>NUCLEOTIDE SEQUENCE [LARGE SCALE GENOMIC DNA]</scope>
    <source>
        <strain evidence="10">NBRC 111535</strain>
    </source>
</reference>
<proteinExistence type="inferred from homology"/>
<gene>
    <name evidence="9" type="ORF">DDQ68_04455</name>
</gene>
<dbReference type="InterPro" id="IPR001525">
    <property type="entry name" value="C5_MeTfrase"/>
</dbReference>
<dbReference type="OrthoDB" id="32195at2"/>
<evidence type="ECO:0000256" key="2">
    <source>
        <dbReference type="ARBA" id="ARBA00022603"/>
    </source>
</evidence>
<evidence type="ECO:0000256" key="5">
    <source>
        <dbReference type="ARBA" id="ARBA00022747"/>
    </source>
</evidence>
<dbReference type="GO" id="GO:0003677">
    <property type="term" value="F:DNA binding"/>
    <property type="evidence" value="ECO:0007669"/>
    <property type="project" value="TreeGrafter"/>
</dbReference>
<organism evidence="9 10">
    <name type="scientific">Hymenobacter nivis</name>
    <dbReference type="NCBI Taxonomy" id="1850093"/>
    <lineage>
        <taxon>Bacteria</taxon>
        <taxon>Pseudomonadati</taxon>
        <taxon>Bacteroidota</taxon>
        <taxon>Cytophagia</taxon>
        <taxon>Cytophagales</taxon>
        <taxon>Hymenobacteraceae</taxon>
        <taxon>Hymenobacter</taxon>
    </lineage>
</organism>
<dbReference type="PRINTS" id="PR00105">
    <property type="entry name" value="C5METTRFRASE"/>
</dbReference>
<keyword evidence="2 7" id="KW-0489">Methyltransferase</keyword>
<dbReference type="EMBL" id="CP029145">
    <property type="protein sequence ID" value="AWM35296.1"/>
    <property type="molecule type" value="Genomic_DNA"/>
</dbReference>
<evidence type="ECO:0000256" key="8">
    <source>
        <dbReference type="RuleBase" id="RU000416"/>
    </source>
</evidence>
<sequence length="360" mass="39715">MPKKVKYKAVDFFCGAGGMTNGFRKAGVNVIAGVDFDHDCRKTYEDNNVGSKFILADIKTLTFREFTKQTKIRVGDDHLIFIGCSPCQYWSKIKTDKKKSEESKNLLNDFRRFVDHYNPGTVVIENVPGILTKKVESPLDDFLAFLSTKGYHFDKKVINAMNYGVPQTRRRFLLIASRVNKAVKLPAPAASPASVVFDFISEGHGFPVLAAGAKDETSALHITAGLSDLNLLRIQSTPKDGGTRLSYVDDVALAIPSQFQDTEAFTDTYGRLRWNAPAPTITTKFISLSNGRFGHPDQDRALSLREGATLQTFDRNYSFYGSSIAAKARQIGNAVPPFLAEQIARSIISPQTAEVTASLV</sequence>
<evidence type="ECO:0000256" key="1">
    <source>
        <dbReference type="ARBA" id="ARBA00011975"/>
    </source>
</evidence>
<dbReference type="Gene3D" id="3.90.120.10">
    <property type="entry name" value="DNA Methylase, subunit A, domain 2"/>
    <property type="match status" value="1"/>
</dbReference>
<dbReference type="AlphaFoldDB" id="A0A2Z3GV19"/>
<evidence type="ECO:0000313" key="10">
    <source>
        <dbReference type="Proteomes" id="UP000245999"/>
    </source>
</evidence>
<feature type="active site" evidence="7">
    <location>
        <position position="87"/>
    </location>
</feature>
<dbReference type="PROSITE" id="PS00095">
    <property type="entry name" value="C5_MTASE_2"/>
    <property type="match status" value="1"/>
</dbReference>
<dbReference type="GO" id="GO:0044027">
    <property type="term" value="P:negative regulation of gene expression via chromosomal CpG island methylation"/>
    <property type="evidence" value="ECO:0007669"/>
    <property type="project" value="TreeGrafter"/>
</dbReference>
<dbReference type="InterPro" id="IPR031303">
    <property type="entry name" value="C5_meth_CS"/>
</dbReference>
<dbReference type="GO" id="GO:0003886">
    <property type="term" value="F:DNA (cytosine-5-)-methyltransferase activity"/>
    <property type="evidence" value="ECO:0007669"/>
    <property type="project" value="UniProtKB-EC"/>
</dbReference>
<evidence type="ECO:0000256" key="6">
    <source>
        <dbReference type="ARBA" id="ARBA00047422"/>
    </source>
</evidence>
<evidence type="ECO:0000256" key="3">
    <source>
        <dbReference type="ARBA" id="ARBA00022679"/>
    </source>
</evidence>
<accession>A0A2Z3GV19</accession>
<keyword evidence="5" id="KW-0680">Restriction system</keyword>
<dbReference type="SUPFAM" id="SSF53335">
    <property type="entry name" value="S-adenosyl-L-methionine-dependent methyltransferases"/>
    <property type="match status" value="1"/>
</dbReference>
<dbReference type="Gene3D" id="3.40.50.150">
    <property type="entry name" value="Vaccinia Virus protein VP39"/>
    <property type="match status" value="1"/>
</dbReference>
<dbReference type="PANTHER" id="PTHR10629">
    <property type="entry name" value="CYTOSINE-SPECIFIC METHYLTRANSFERASE"/>
    <property type="match status" value="1"/>
</dbReference>
<keyword evidence="10" id="KW-1185">Reference proteome</keyword>
<dbReference type="GO" id="GO:0009307">
    <property type="term" value="P:DNA restriction-modification system"/>
    <property type="evidence" value="ECO:0007669"/>
    <property type="project" value="UniProtKB-KW"/>
</dbReference>
<keyword evidence="4 7" id="KW-0949">S-adenosyl-L-methionine</keyword>
<keyword evidence="3 7" id="KW-0808">Transferase</keyword>
<evidence type="ECO:0000256" key="7">
    <source>
        <dbReference type="PROSITE-ProRule" id="PRU01016"/>
    </source>
</evidence>